<protein>
    <recommendedName>
        <fullName evidence="3">histidine kinase</fullName>
        <ecNumber evidence="3">2.7.13.3</ecNumber>
    </recommendedName>
</protein>
<evidence type="ECO:0000256" key="5">
    <source>
        <dbReference type="ARBA" id="ARBA00022679"/>
    </source>
</evidence>
<comment type="subcellular location">
    <subcellularLocation>
        <location evidence="2">Cell membrane</location>
    </subcellularLocation>
</comment>
<keyword evidence="7 15" id="KW-0418">Kinase</keyword>
<evidence type="ECO:0000256" key="7">
    <source>
        <dbReference type="ARBA" id="ARBA00022777"/>
    </source>
</evidence>
<dbReference type="GO" id="GO:0000155">
    <property type="term" value="F:phosphorelay sensor kinase activity"/>
    <property type="evidence" value="ECO:0007669"/>
    <property type="project" value="InterPro"/>
</dbReference>
<dbReference type="InterPro" id="IPR004358">
    <property type="entry name" value="Sig_transdc_His_kin-like_C"/>
</dbReference>
<dbReference type="InterPro" id="IPR003594">
    <property type="entry name" value="HATPase_dom"/>
</dbReference>
<dbReference type="InterPro" id="IPR003660">
    <property type="entry name" value="HAMP_dom"/>
</dbReference>
<dbReference type="InterPro" id="IPR050428">
    <property type="entry name" value="TCS_sensor_his_kinase"/>
</dbReference>
<dbReference type="EMBL" id="BIFH01000013">
    <property type="protein sequence ID" value="GCD93204.1"/>
    <property type="molecule type" value="Genomic_DNA"/>
</dbReference>
<dbReference type="SMART" id="SM00304">
    <property type="entry name" value="HAMP"/>
    <property type="match status" value="1"/>
</dbReference>
<comment type="catalytic activity">
    <reaction evidence="1">
        <text>ATP + protein L-histidine = ADP + protein N-phospho-L-histidine.</text>
        <dbReference type="EC" id="2.7.13.3"/>
    </reaction>
</comment>
<evidence type="ECO:0000313" key="15">
    <source>
        <dbReference type="EMBL" id="GCD93204.1"/>
    </source>
</evidence>
<dbReference type="InterPro" id="IPR036097">
    <property type="entry name" value="HisK_dim/P_sf"/>
</dbReference>
<gene>
    <name evidence="15" type="ORF">EHYA_00847</name>
</gene>
<dbReference type="PROSITE" id="PS50885">
    <property type="entry name" value="HAMP"/>
    <property type="match status" value="1"/>
</dbReference>
<sequence>MKDPAPGVRPPGRTWRRLPEPATRGPRKREAPETGRRLTTVTDMWARLGAWYRRHAGVRARSALAAAAVVAVVVAVAAAAFLFLYHRSLLDSLDGDARRRADAVAAELTRTDPTRQASGAIPPERGDLTPVQILGPDGAVVASSPSVRGLPPLTPLRPQPGRTEREDRRLVPGQSDTYRVAALGVARADGTYTVLVGESRGAVDDSVEDAGALLLLGCPFLIAVVAAATYLFVGRSLAPVEAMRRKVSVVTADRLGERVPVPEARDEVARLAETMNAMLDRLQTQVDARRRFVADAGHELRSPVTTLRGGLDVLAARSLAARDADLVDLLTAEVGRLDHLVDGLLWLARADEHGLHVRHTDVDLDDLVDAERRRLAARHPGLRITADPNPTRVHGDAGQLARILRNLADNAATHASSAVRLTVAPSADGHTAVLGVADDGPGVPLAERDHIFERFVRLDPSRDRDSGGVGLGLAIVRQLVAAHHGSVVVDEAPGGGALFRVVLPTKPNRPPNPAHDNTDG</sequence>
<evidence type="ECO:0000256" key="2">
    <source>
        <dbReference type="ARBA" id="ARBA00004236"/>
    </source>
</evidence>
<evidence type="ECO:0000256" key="3">
    <source>
        <dbReference type="ARBA" id="ARBA00012438"/>
    </source>
</evidence>
<dbReference type="Gene3D" id="3.30.565.10">
    <property type="entry name" value="Histidine kinase-like ATPase, C-terminal domain"/>
    <property type="match status" value="1"/>
</dbReference>
<evidence type="ECO:0000256" key="4">
    <source>
        <dbReference type="ARBA" id="ARBA00022553"/>
    </source>
</evidence>
<keyword evidence="16" id="KW-1185">Reference proteome</keyword>
<dbReference type="InterPro" id="IPR036890">
    <property type="entry name" value="HATPase_C_sf"/>
</dbReference>
<proteinExistence type="predicted"/>
<dbReference type="SMART" id="SM00387">
    <property type="entry name" value="HATPase_c"/>
    <property type="match status" value="1"/>
</dbReference>
<dbReference type="PROSITE" id="PS50109">
    <property type="entry name" value="HIS_KIN"/>
    <property type="match status" value="1"/>
</dbReference>
<keyword evidence="10 12" id="KW-0472">Membrane</keyword>
<keyword evidence="9" id="KW-0902">Two-component regulatory system</keyword>
<dbReference type="Pfam" id="PF00512">
    <property type="entry name" value="HisKA"/>
    <property type="match status" value="1"/>
</dbReference>
<dbReference type="Gene3D" id="6.10.340.10">
    <property type="match status" value="1"/>
</dbReference>
<feature type="region of interest" description="Disordered" evidence="11">
    <location>
        <begin position="1"/>
        <end position="36"/>
    </location>
</feature>
<feature type="region of interest" description="Disordered" evidence="11">
    <location>
        <begin position="142"/>
        <end position="169"/>
    </location>
</feature>
<comment type="caution">
    <text evidence="15">The sequence shown here is derived from an EMBL/GenBank/DDBJ whole genome shotgun (WGS) entry which is preliminary data.</text>
</comment>
<dbReference type="AlphaFoldDB" id="A0A401YF20"/>
<keyword evidence="6 12" id="KW-0812">Transmembrane</keyword>
<evidence type="ECO:0000256" key="9">
    <source>
        <dbReference type="ARBA" id="ARBA00023012"/>
    </source>
</evidence>
<evidence type="ECO:0000256" key="11">
    <source>
        <dbReference type="SAM" id="MobiDB-lite"/>
    </source>
</evidence>
<dbReference type="Pfam" id="PF02518">
    <property type="entry name" value="HATPase_c"/>
    <property type="match status" value="1"/>
</dbReference>
<dbReference type="PANTHER" id="PTHR45436">
    <property type="entry name" value="SENSOR HISTIDINE KINASE YKOH"/>
    <property type="match status" value="1"/>
</dbReference>
<dbReference type="Gene3D" id="1.10.287.130">
    <property type="match status" value="1"/>
</dbReference>
<evidence type="ECO:0000256" key="6">
    <source>
        <dbReference type="ARBA" id="ARBA00022692"/>
    </source>
</evidence>
<keyword evidence="4" id="KW-0597">Phosphoprotein</keyword>
<evidence type="ECO:0000256" key="1">
    <source>
        <dbReference type="ARBA" id="ARBA00000085"/>
    </source>
</evidence>
<dbReference type="InterPro" id="IPR005467">
    <property type="entry name" value="His_kinase_dom"/>
</dbReference>
<evidence type="ECO:0000256" key="8">
    <source>
        <dbReference type="ARBA" id="ARBA00022989"/>
    </source>
</evidence>
<dbReference type="CDD" id="cd00075">
    <property type="entry name" value="HATPase"/>
    <property type="match status" value="1"/>
</dbReference>
<feature type="transmembrane region" description="Helical" evidence="12">
    <location>
        <begin position="63"/>
        <end position="85"/>
    </location>
</feature>
<dbReference type="PANTHER" id="PTHR45436:SF5">
    <property type="entry name" value="SENSOR HISTIDINE KINASE TRCS"/>
    <property type="match status" value="1"/>
</dbReference>
<reference evidence="15 16" key="1">
    <citation type="submission" date="2018-12" db="EMBL/GenBank/DDBJ databases">
        <title>Draft genome sequence of Embleya hyalina NBRC 13850T.</title>
        <authorList>
            <person name="Komaki H."/>
            <person name="Hosoyama A."/>
            <person name="Kimura A."/>
            <person name="Ichikawa N."/>
            <person name="Tamura T."/>
        </authorList>
    </citation>
    <scope>NUCLEOTIDE SEQUENCE [LARGE SCALE GENOMIC DNA]</scope>
    <source>
        <strain evidence="15 16">NBRC 13850</strain>
    </source>
</reference>
<evidence type="ECO:0000313" key="16">
    <source>
        <dbReference type="Proteomes" id="UP000286931"/>
    </source>
</evidence>
<dbReference type="SUPFAM" id="SSF55874">
    <property type="entry name" value="ATPase domain of HSP90 chaperone/DNA topoisomerase II/histidine kinase"/>
    <property type="match status" value="1"/>
</dbReference>
<dbReference type="Pfam" id="PF00672">
    <property type="entry name" value="HAMP"/>
    <property type="match status" value="1"/>
</dbReference>
<dbReference type="CDD" id="cd06225">
    <property type="entry name" value="HAMP"/>
    <property type="match status" value="1"/>
</dbReference>
<keyword evidence="8 12" id="KW-1133">Transmembrane helix</keyword>
<accession>A0A401YF20</accession>
<dbReference type="PRINTS" id="PR00344">
    <property type="entry name" value="BCTRLSENSOR"/>
</dbReference>
<organism evidence="15 16">
    <name type="scientific">Embleya hyalina</name>
    <dbReference type="NCBI Taxonomy" id="516124"/>
    <lineage>
        <taxon>Bacteria</taxon>
        <taxon>Bacillati</taxon>
        <taxon>Actinomycetota</taxon>
        <taxon>Actinomycetes</taxon>
        <taxon>Kitasatosporales</taxon>
        <taxon>Streptomycetaceae</taxon>
        <taxon>Embleya</taxon>
    </lineage>
</organism>
<dbReference type="SUPFAM" id="SSF47384">
    <property type="entry name" value="Homodimeric domain of signal transducing histidine kinase"/>
    <property type="match status" value="1"/>
</dbReference>
<evidence type="ECO:0000256" key="12">
    <source>
        <dbReference type="SAM" id="Phobius"/>
    </source>
</evidence>
<evidence type="ECO:0000259" key="14">
    <source>
        <dbReference type="PROSITE" id="PS50885"/>
    </source>
</evidence>
<name>A0A401YF20_9ACTN</name>
<feature type="domain" description="HAMP" evidence="14">
    <location>
        <begin position="234"/>
        <end position="287"/>
    </location>
</feature>
<dbReference type="SUPFAM" id="SSF158472">
    <property type="entry name" value="HAMP domain-like"/>
    <property type="match status" value="1"/>
</dbReference>
<dbReference type="SMART" id="SM00388">
    <property type="entry name" value="HisKA"/>
    <property type="match status" value="1"/>
</dbReference>
<evidence type="ECO:0000256" key="10">
    <source>
        <dbReference type="ARBA" id="ARBA00023136"/>
    </source>
</evidence>
<keyword evidence="5" id="KW-0808">Transferase</keyword>
<dbReference type="InterPro" id="IPR003661">
    <property type="entry name" value="HisK_dim/P_dom"/>
</dbReference>
<dbReference type="Proteomes" id="UP000286931">
    <property type="component" value="Unassembled WGS sequence"/>
</dbReference>
<dbReference type="EC" id="2.7.13.3" evidence="3"/>
<evidence type="ECO:0000259" key="13">
    <source>
        <dbReference type="PROSITE" id="PS50109"/>
    </source>
</evidence>
<dbReference type="CDD" id="cd00082">
    <property type="entry name" value="HisKA"/>
    <property type="match status" value="1"/>
</dbReference>
<feature type="transmembrane region" description="Helical" evidence="12">
    <location>
        <begin position="210"/>
        <end position="233"/>
    </location>
</feature>
<dbReference type="GO" id="GO:0005886">
    <property type="term" value="C:plasma membrane"/>
    <property type="evidence" value="ECO:0007669"/>
    <property type="project" value="UniProtKB-SubCell"/>
</dbReference>
<feature type="domain" description="Histidine kinase" evidence="13">
    <location>
        <begin position="295"/>
        <end position="507"/>
    </location>
</feature>